<organism evidence="1 2">
    <name type="scientific">Sphagnum jensenii</name>
    <dbReference type="NCBI Taxonomy" id="128206"/>
    <lineage>
        <taxon>Eukaryota</taxon>
        <taxon>Viridiplantae</taxon>
        <taxon>Streptophyta</taxon>
        <taxon>Embryophyta</taxon>
        <taxon>Bryophyta</taxon>
        <taxon>Sphagnophytina</taxon>
        <taxon>Sphagnopsida</taxon>
        <taxon>Sphagnales</taxon>
        <taxon>Sphagnaceae</taxon>
        <taxon>Sphagnum</taxon>
    </lineage>
</organism>
<evidence type="ECO:0000313" key="1">
    <source>
        <dbReference type="EMBL" id="CAK9263327.1"/>
    </source>
</evidence>
<sequence length="136" mass="15721">MSLWIRLPWKTKNTCCKPAKCGHDNRRQHETQSSRGGFVPRAPTTHPFWCKLWELKGAFRWSSFVASFTCKTRFQETDSEWLSHVLHQALQVFPLKGDSTCSLCKSFASYADCCESALSISTFCCFLRFPELLLMR</sequence>
<protein>
    <submittedName>
        <fullName evidence="1">Uncharacterized protein</fullName>
    </submittedName>
</protein>
<name>A0ABP0WA86_9BRYO</name>
<evidence type="ECO:0000313" key="2">
    <source>
        <dbReference type="Proteomes" id="UP001497444"/>
    </source>
</evidence>
<proteinExistence type="predicted"/>
<gene>
    <name evidence="1" type="ORF">CSSPJE1EN1_LOCUS8805</name>
</gene>
<accession>A0ABP0WA86</accession>
<keyword evidence="2" id="KW-1185">Reference proteome</keyword>
<dbReference type="Proteomes" id="UP001497444">
    <property type="component" value="Chromosome 15"/>
</dbReference>
<dbReference type="EMBL" id="OZ020110">
    <property type="protein sequence ID" value="CAK9263327.1"/>
    <property type="molecule type" value="Genomic_DNA"/>
</dbReference>
<reference evidence="1" key="1">
    <citation type="submission" date="2024-02" db="EMBL/GenBank/DDBJ databases">
        <authorList>
            <consortium name="ELIXIR-Norway"/>
            <consortium name="Elixir Norway"/>
        </authorList>
    </citation>
    <scope>NUCLEOTIDE SEQUENCE</scope>
</reference>